<dbReference type="Proteomes" id="UP000594638">
    <property type="component" value="Unassembled WGS sequence"/>
</dbReference>
<reference evidence="1 2" key="1">
    <citation type="submission" date="2019-12" db="EMBL/GenBank/DDBJ databases">
        <authorList>
            <person name="Alioto T."/>
            <person name="Alioto T."/>
            <person name="Gomez Garrido J."/>
        </authorList>
    </citation>
    <scope>NUCLEOTIDE SEQUENCE [LARGE SCALE GENOMIC DNA]</scope>
</reference>
<keyword evidence="2" id="KW-1185">Reference proteome</keyword>
<comment type="caution">
    <text evidence="1">The sequence shown here is derived from an EMBL/GenBank/DDBJ whole genome shotgun (WGS) entry which is preliminary data.</text>
</comment>
<protein>
    <submittedName>
        <fullName evidence="1">Uncharacterized protein</fullName>
    </submittedName>
</protein>
<name>A0A8S0V5P2_OLEEU</name>
<dbReference type="AlphaFoldDB" id="A0A8S0V5P2"/>
<accession>A0A8S0V5P2</accession>
<organism evidence="1 2">
    <name type="scientific">Olea europaea subsp. europaea</name>
    <dbReference type="NCBI Taxonomy" id="158383"/>
    <lineage>
        <taxon>Eukaryota</taxon>
        <taxon>Viridiplantae</taxon>
        <taxon>Streptophyta</taxon>
        <taxon>Embryophyta</taxon>
        <taxon>Tracheophyta</taxon>
        <taxon>Spermatophyta</taxon>
        <taxon>Magnoliopsida</taxon>
        <taxon>eudicotyledons</taxon>
        <taxon>Gunneridae</taxon>
        <taxon>Pentapetalae</taxon>
        <taxon>asterids</taxon>
        <taxon>lamiids</taxon>
        <taxon>Lamiales</taxon>
        <taxon>Oleaceae</taxon>
        <taxon>Oleeae</taxon>
        <taxon>Olea</taxon>
    </lineage>
</organism>
<gene>
    <name evidence="1" type="ORF">OLEA9_A095216</name>
</gene>
<dbReference type="Gramene" id="OE9A095216T1">
    <property type="protein sequence ID" value="OE9A095216C1"/>
    <property type="gene ID" value="OE9A095216"/>
</dbReference>
<dbReference type="EMBL" id="CACTIH010009150">
    <property type="protein sequence ID" value="CAA3026108.1"/>
    <property type="molecule type" value="Genomic_DNA"/>
</dbReference>
<proteinExistence type="predicted"/>
<evidence type="ECO:0000313" key="1">
    <source>
        <dbReference type="EMBL" id="CAA3026108.1"/>
    </source>
</evidence>
<sequence>MGTGMYNTESGSMTCWWASIDSVYEVLREDGVSVTSRFTWVDFGEVYDDLKQDLLSKLANCGSQSFKEQIVDALINYAHVLGCKDENKLLDIGIANTVFHHIEETSLGSSDGLNMTPASLDAIISLLKEIDYKDNSNEVESCTVCLEEIQKGAADFKSGAECQGHATSAPGSS</sequence>
<evidence type="ECO:0000313" key="2">
    <source>
        <dbReference type="Proteomes" id="UP000594638"/>
    </source>
</evidence>